<dbReference type="EMBL" id="MLAK01001225">
    <property type="protein sequence ID" value="OHS95747.1"/>
    <property type="molecule type" value="Genomic_DNA"/>
</dbReference>
<dbReference type="GO" id="GO:0033178">
    <property type="term" value="C:proton-transporting two-sector ATPase complex, catalytic domain"/>
    <property type="evidence" value="ECO:0007669"/>
    <property type="project" value="InterPro"/>
</dbReference>
<dbReference type="Pfam" id="PF01991">
    <property type="entry name" value="vATP-synt_E"/>
    <property type="match status" value="1"/>
</dbReference>
<evidence type="ECO:0000256" key="2">
    <source>
        <dbReference type="ARBA" id="ARBA00022448"/>
    </source>
</evidence>
<keyword evidence="2" id="KW-0813">Transport</keyword>
<dbReference type="GeneID" id="94846567"/>
<gene>
    <name evidence="4" type="ORF">TRFO_38135</name>
</gene>
<evidence type="ECO:0000256" key="1">
    <source>
        <dbReference type="ARBA" id="ARBA00005901"/>
    </source>
</evidence>
<name>A0A1J4JDJ6_9EUKA</name>
<evidence type="ECO:0000256" key="3">
    <source>
        <dbReference type="ARBA" id="ARBA00023065"/>
    </source>
</evidence>
<dbReference type="InterPro" id="IPR002842">
    <property type="entry name" value="ATPase_V1_Esu"/>
</dbReference>
<evidence type="ECO:0008006" key="6">
    <source>
        <dbReference type="Google" id="ProtNLM"/>
    </source>
</evidence>
<sequence length="210" mass="24005">MAESRTSTQKGEIFALYQARLRAEEIDFEAREQYNHDFNNLINASYAKLNNDYELQKNEIDRQAKIQYSVTKNEQRILVLQSQQKIIEKAQNGTRSKLQKLHDSSDYEATLQKLILQGVKTLSEKEVRIHVIQKDVSVAKKCIQNLNGEFSQLGYSVQLDESEFLPDSSIGGCIVVNEKQTIRVDNSFEGRLQLATEGSLPKISQVLHKD</sequence>
<dbReference type="OrthoDB" id="10263003at2759"/>
<dbReference type="SUPFAM" id="SSF160527">
    <property type="entry name" value="V-type ATPase subunit E-like"/>
    <property type="match status" value="1"/>
</dbReference>
<dbReference type="VEuPathDB" id="TrichDB:TRFO_38135"/>
<accession>A0A1J4JDJ6</accession>
<protein>
    <recommendedName>
        <fullName evidence="6">Vacuolar ATP synthase subunit E</fullName>
    </recommendedName>
</protein>
<dbReference type="GO" id="GO:0046961">
    <property type="term" value="F:proton-transporting ATPase activity, rotational mechanism"/>
    <property type="evidence" value="ECO:0007669"/>
    <property type="project" value="InterPro"/>
</dbReference>
<dbReference type="PANTHER" id="PTHR45715">
    <property type="entry name" value="ATPASE H+-TRANSPORTING V1 SUBUNIT E1A-RELATED"/>
    <property type="match status" value="1"/>
</dbReference>
<evidence type="ECO:0000313" key="5">
    <source>
        <dbReference type="Proteomes" id="UP000179807"/>
    </source>
</evidence>
<keyword evidence="5" id="KW-1185">Reference proteome</keyword>
<evidence type="ECO:0000313" key="4">
    <source>
        <dbReference type="EMBL" id="OHS95747.1"/>
    </source>
</evidence>
<comment type="caution">
    <text evidence="4">The sequence shown here is derived from an EMBL/GenBank/DDBJ whole genome shotgun (WGS) entry which is preliminary data.</text>
</comment>
<keyword evidence="3" id="KW-0406">Ion transport</keyword>
<proteinExistence type="inferred from homology"/>
<dbReference type="Gene3D" id="3.30.2320.30">
    <property type="entry name" value="ATP synthase, E subunit, C-terminal"/>
    <property type="match status" value="1"/>
</dbReference>
<reference evidence="4" key="1">
    <citation type="submission" date="2016-10" db="EMBL/GenBank/DDBJ databases">
        <authorList>
            <person name="Benchimol M."/>
            <person name="Almeida L.G."/>
            <person name="Vasconcelos A.T."/>
            <person name="Perreira-Neves A."/>
            <person name="Rosa I.A."/>
            <person name="Tasca T."/>
            <person name="Bogo M.R."/>
            <person name="de Souza W."/>
        </authorList>
    </citation>
    <scope>NUCLEOTIDE SEQUENCE [LARGE SCALE GENOMIC DNA]</scope>
    <source>
        <strain evidence="4">K</strain>
    </source>
</reference>
<dbReference type="AlphaFoldDB" id="A0A1J4JDJ6"/>
<dbReference type="RefSeq" id="XP_068348884.1">
    <property type="nucleotide sequence ID" value="XM_068511863.1"/>
</dbReference>
<dbReference type="Proteomes" id="UP000179807">
    <property type="component" value="Unassembled WGS sequence"/>
</dbReference>
<comment type="similarity">
    <text evidence="1">Belongs to the V-ATPase E subunit family.</text>
</comment>
<dbReference type="InterPro" id="IPR038495">
    <property type="entry name" value="ATPase_E_C"/>
</dbReference>
<organism evidence="4 5">
    <name type="scientific">Tritrichomonas foetus</name>
    <dbReference type="NCBI Taxonomy" id="1144522"/>
    <lineage>
        <taxon>Eukaryota</taxon>
        <taxon>Metamonada</taxon>
        <taxon>Parabasalia</taxon>
        <taxon>Tritrichomonadida</taxon>
        <taxon>Tritrichomonadidae</taxon>
        <taxon>Tritrichomonas</taxon>
    </lineage>
</organism>